<reference evidence="6 7" key="1">
    <citation type="submission" date="2024-01" db="EMBL/GenBank/DDBJ databases">
        <title>The genomes of 5 underutilized Papilionoideae crops provide insights into root nodulation and disease resistanc.</title>
        <authorList>
            <person name="Jiang F."/>
        </authorList>
    </citation>
    <scope>NUCLEOTIDE SEQUENCE [LARGE SCALE GENOMIC DNA]</scope>
    <source>
        <strain evidence="6">JINMINGXINNONG_FW02</strain>
        <tissue evidence="6">Leaves</tissue>
    </source>
</reference>
<evidence type="ECO:0000313" key="6">
    <source>
        <dbReference type="EMBL" id="KAK7334480.1"/>
    </source>
</evidence>
<dbReference type="InterPro" id="IPR027417">
    <property type="entry name" value="P-loop_NTPase"/>
</dbReference>
<dbReference type="PROSITE" id="PS51720">
    <property type="entry name" value="G_AIG1"/>
    <property type="match status" value="1"/>
</dbReference>
<gene>
    <name evidence="6" type="ORF">VNO80_26237</name>
</gene>
<keyword evidence="4" id="KW-0175">Coiled coil</keyword>
<dbReference type="FunFam" id="3.40.50.300:FF:000840">
    <property type="entry name" value="Immune-associated nucleotide-binding protein 9"/>
    <property type="match status" value="1"/>
</dbReference>
<dbReference type="InterPro" id="IPR006703">
    <property type="entry name" value="G_AIG1"/>
</dbReference>
<keyword evidence="3" id="KW-0342">GTP-binding</keyword>
<name>A0AAN9LEC9_PHACN</name>
<dbReference type="PANTHER" id="PTHR10903">
    <property type="entry name" value="GTPASE, IMAP FAMILY MEMBER-RELATED"/>
    <property type="match status" value="1"/>
</dbReference>
<dbReference type="AlphaFoldDB" id="A0AAN9LEC9"/>
<dbReference type="Proteomes" id="UP001374584">
    <property type="component" value="Unassembled WGS sequence"/>
</dbReference>
<dbReference type="InterPro" id="IPR045058">
    <property type="entry name" value="GIMA/IAN/Toc"/>
</dbReference>
<evidence type="ECO:0000256" key="2">
    <source>
        <dbReference type="ARBA" id="ARBA00022741"/>
    </source>
</evidence>
<organism evidence="6 7">
    <name type="scientific">Phaseolus coccineus</name>
    <name type="common">Scarlet runner bean</name>
    <name type="synonym">Phaseolus multiflorus</name>
    <dbReference type="NCBI Taxonomy" id="3886"/>
    <lineage>
        <taxon>Eukaryota</taxon>
        <taxon>Viridiplantae</taxon>
        <taxon>Streptophyta</taxon>
        <taxon>Embryophyta</taxon>
        <taxon>Tracheophyta</taxon>
        <taxon>Spermatophyta</taxon>
        <taxon>Magnoliopsida</taxon>
        <taxon>eudicotyledons</taxon>
        <taxon>Gunneridae</taxon>
        <taxon>Pentapetalae</taxon>
        <taxon>rosids</taxon>
        <taxon>fabids</taxon>
        <taxon>Fabales</taxon>
        <taxon>Fabaceae</taxon>
        <taxon>Papilionoideae</taxon>
        <taxon>50 kb inversion clade</taxon>
        <taxon>NPAAA clade</taxon>
        <taxon>indigoferoid/millettioid clade</taxon>
        <taxon>Phaseoleae</taxon>
        <taxon>Phaseolus</taxon>
    </lineage>
</organism>
<dbReference type="SUPFAM" id="SSF52540">
    <property type="entry name" value="P-loop containing nucleoside triphosphate hydrolases"/>
    <property type="match status" value="1"/>
</dbReference>
<dbReference type="Pfam" id="PF04548">
    <property type="entry name" value="AIG1"/>
    <property type="match status" value="1"/>
</dbReference>
<feature type="coiled-coil region" evidence="4">
    <location>
        <begin position="169"/>
        <end position="222"/>
    </location>
</feature>
<feature type="domain" description="AIG1-type G" evidence="5">
    <location>
        <begin position="1"/>
        <end position="161"/>
    </location>
</feature>
<evidence type="ECO:0000313" key="7">
    <source>
        <dbReference type="Proteomes" id="UP001374584"/>
    </source>
</evidence>
<evidence type="ECO:0000256" key="4">
    <source>
        <dbReference type="SAM" id="Coils"/>
    </source>
</evidence>
<evidence type="ECO:0000256" key="1">
    <source>
        <dbReference type="ARBA" id="ARBA00008535"/>
    </source>
</evidence>
<dbReference type="PANTHER" id="PTHR10903:SF187">
    <property type="entry name" value="P-LOOP NUCLEOSIDE TRIPHOSPHATE HYDROLASE SUPERFAMILY PROTEIN"/>
    <property type="match status" value="1"/>
</dbReference>
<dbReference type="Gene3D" id="3.40.50.300">
    <property type="entry name" value="P-loop containing nucleotide triphosphate hydrolases"/>
    <property type="match status" value="1"/>
</dbReference>
<evidence type="ECO:0000256" key="3">
    <source>
        <dbReference type="ARBA" id="ARBA00023134"/>
    </source>
</evidence>
<evidence type="ECO:0000259" key="5">
    <source>
        <dbReference type="PROSITE" id="PS51720"/>
    </source>
</evidence>
<sequence>MRQTTISEQIINVIDTPGLFDGINDAGKEIVKCIDMAKDGIHAIILVFTTRTRFSEEEQSTFLTLQALFGPKIIDYMLVLFTGGDSLEFDGITLDNYLSQCPQHLQVLLSLCGDRKILFNNRITEENKRLEQNQQLLKLVDSIIEQNDGQPFTNELFKRLKERATATEKAETLRMKRRLQRRYENELKRMSDMIQSKLVEEMEKLKVMFEEEKAARVNAEKKYESFQISSKQEIQRLKMDLEKANSSLCAIL</sequence>
<keyword evidence="2" id="KW-0547">Nucleotide-binding</keyword>
<proteinExistence type="inferred from homology"/>
<accession>A0AAN9LEC9</accession>
<comment type="caution">
    <text evidence="6">The sequence shown here is derived from an EMBL/GenBank/DDBJ whole genome shotgun (WGS) entry which is preliminary data.</text>
</comment>
<dbReference type="GO" id="GO:0005525">
    <property type="term" value="F:GTP binding"/>
    <property type="evidence" value="ECO:0007669"/>
    <property type="project" value="UniProtKB-KW"/>
</dbReference>
<comment type="similarity">
    <text evidence="1">Belongs to the TRAFAC class TrmE-Era-EngA-EngB-Septin-like GTPase superfamily. AIG1/Toc34/Toc159-like paraseptin GTPase family. IAN subfamily.</text>
</comment>
<protein>
    <recommendedName>
        <fullName evidence="5">AIG1-type G domain-containing protein</fullName>
    </recommendedName>
</protein>
<dbReference type="EMBL" id="JAYMYR010000010">
    <property type="protein sequence ID" value="KAK7334480.1"/>
    <property type="molecule type" value="Genomic_DNA"/>
</dbReference>
<keyword evidence="7" id="KW-1185">Reference proteome</keyword>